<dbReference type="InterPro" id="IPR013022">
    <property type="entry name" value="Xyl_isomerase-like_TIM-brl"/>
</dbReference>
<dbReference type="PIRSF" id="PIRSF006241">
    <property type="entry name" value="HyI"/>
    <property type="match status" value="1"/>
</dbReference>
<sequence length="263" mass="29850">MGTVLVLPNLSTVFTEVPFIERFAKARECGFSFVECQFTYAYSIEEIRSELERHELSLVLINLPAGDWEAGERGLAVNPDRIADFRKSVQQGIEYATALNVPRIHCMAGIVSESEDQETAKQVYIDNLRYTGKEAAARGLTILIEPINRIDMPGYFLHDIQQAKEILEAVNLPNVKLQFDFYHMEKIYGDALSVYKQYAHLVDHIQIADVPGRHQPGTGEMDYQEIFNYLYSNYNGCIGLEYFPLGNSEVSFKWMTSIAQGGK</sequence>
<feature type="active site" description="Proton donor/acceptor" evidence="3">
    <location>
        <position position="145"/>
    </location>
</feature>
<keyword evidence="1 2" id="KW-0413">Isomerase</keyword>
<organism evidence="5 6">
    <name type="scientific">Neobacillus mesonae</name>
    <dbReference type="NCBI Taxonomy" id="1193713"/>
    <lineage>
        <taxon>Bacteria</taxon>
        <taxon>Bacillati</taxon>
        <taxon>Bacillota</taxon>
        <taxon>Bacilli</taxon>
        <taxon>Bacillales</taxon>
        <taxon>Bacillaceae</taxon>
        <taxon>Neobacillus</taxon>
    </lineage>
</organism>
<dbReference type="OrthoDB" id="9786584at2"/>
<reference evidence="5 6" key="1">
    <citation type="submission" date="2017-07" db="EMBL/GenBank/DDBJ databases">
        <title>The complete genome sequence of Bacillus mesonae strain H20-5, an efficient strain improving plant abiotic stress resistance.</title>
        <authorList>
            <person name="Kim S.Y."/>
            <person name="Song H."/>
            <person name="Sang M.K."/>
            <person name="Weon H.-Y."/>
            <person name="Song J."/>
        </authorList>
    </citation>
    <scope>NUCLEOTIDE SEQUENCE [LARGE SCALE GENOMIC DNA]</scope>
    <source>
        <strain evidence="5 6">H20-5</strain>
    </source>
</reference>
<evidence type="ECO:0000313" key="5">
    <source>
        <dbReference type="EMBL" id="AZU64199.1"/>
    </source>
</evidence>
<evidence type="ECO:0000259" key="4">
    <source>
        <dbReference type="Pfam" id="PF01261"/>
    </source>
</evidence>
<protein>
    <submittedName>
        <fullName evidence="5">Hydroxypyruvate isomerase</fullName>
    </submittedName>
</protein>
<feature type="domain" description="Xylose isomerase-like TIM barrel" evidence="4">
    <location>
        <begin position="23"/>
        <end position="256"/>
    </location>
</feature>
<evidence type="ECO:0000256" key="1">
    <source>
        <dbReference type="ARBA" id="ARBA00023235"/>
    </source>
</evidence>
<dbReference type="PANTHER" id="PTHR43489:SF6">
    <property type="entry name" value="HYDROXYPYRUVATE ISOMERASE-RELATED"/>
    <property type="match status" value="1"/>
</dbReference>
<dbReference type="Pfam" id="PF01261">
    <property type="entry name" value="AP_endonuc_2"/>
    <property type="match status" value="1"/>
</dbReference>
<dbReference type="STRING" id="1193713.GCA_001636315_01857"/>
<evidence type="ECO:0000313" key="6">
    <source>
        <dbReference type="Proteomes" id="UP000282892"/>
    </source>
</evidence>
<dbReference type="Gene3D" id="3.20.20.150">
    <property type="entry name" value="Divalent-metal-dependent TIM barrel enzymes"/>
    <property type="match status" value="1"/>
</dbReference>
<feature type="active site" description="Proton donor/acceptor" evidence="3">
    <location>
        <position position="241"/>
    </location>
</feature>
<comment type="similarity">
    <text evidence="2">Belongs to the hyi family.</text>
</comment>
<dbReference type="GO" id="GO:0008903">
    <property type="term" value="F:hydroxypyruvate isomerase activity"/>
    <property type="evidence" value="ECO:0007669"/>
    <property type="project" value="TreeGrafter"/>
</dbReference>
<dbReference type="InterPro" id="IPR026040">
    <property type="entry name" value="HyI-like"/>
</dbReference>
<dbReference type="GO" id="GO:0046487">
    <property type="term" value="P:glyoxylate metabolic process"/>
    <property type="evidence" value="ECO:0007669"/>
    <property type="project" value="TreeGrafter"/>
</dbReference>
<keyword evidence="5" id="KW-0670">Pyruvate</keyword>
<dbReference type="KEGG" id="nmk:CHR53_24790"/>
<dbReference type="PANTHER" id="PTHR43489">
    <property type="entry name" value="ISOMERASE"/>
    <property type="match status" value="1"/>
</dbReference>
<dbReference type="RefSeq" id="WP_066388371.1">
    <property type="nucleotide sequence ID" value="NZ_CP022572.1"/>
</dbReference>
<dbReference type="InterPro" id="IPR036237">
    <property type="entry name" value="Xyl_isomerase-like_sf"/>
</dbReference>
<gene>
    <name evidence="5" type="ORF">CHR53_24790</name>
</gene>
<proteinExistence type="inferred from homology"/>
<evidence type="ECO:0000256" key="2">
    <source>
        <dbReference type="PIRNR" id="PIRNR006241"/>
    </source>
</evidence>
<dbReference type="EMBL" id="CP022572">
    <property type="protein sequence ID" value="AZU64199.1"/>
    <property type="molecule type" value="Genomic_DNA"/>
</dbReference>
<accession>A0A3Q9QZS9</accession>
<dbReference type="SUPFAM" id="SSF51658">
    <property type="entry name" value="Xylose isomerase-like"/>
    <property type="match status" value="1"/>
</dbReference>
<dbReference type="InterPro" id="IPR050417">
    <property type="entry name" value="Sugar_Epim/Isomerase"/>
</dbReference>
<keyword evidence="6" id="KW-1185">Reference proteome</keyword>
<evidence type="ECO:0000256" key="3">
    <source>
        <dbReference type="PIRSR" id="PIRSR006241-50"/>
    </source>
</evidence>
<name>A0A3Q9QZS9_9BACI</name>
<dbReference type="AlphaFoldDB" id="A0A3Q9QZS9"/>
<dbReference type="Proteomes" id="UP000282892">
    <property type="component" value="Chromosome"/>
</dbReference>
<dbReference type="FunFam" id="3.20.20.150:FF:000007">
    <property type="entry name" value="Hydroxypyruvate isomerase"/>
    <property type="match status" value="1"/>
</dbReference>